<evidence type="ECO:0000313" key="1">
    <source>
        <dbReference type="Proteomes" id="UP000301870"/>
    </source>
</evidence>
<proteinExistence type="predicted"/>
<dbReference type="AlphaFoldDB" id="A0A9J7EDL7"/>
<dbReference type="RefSeq" id="XP_022828368.1">
    <property type="nucleotide sequence ID" value="XM_022972600.1"/>
</dbReference>
<organism evidence="1 2">
    <name type="scientific">Spodoptera litura</name>
    <name type="common">Asian cotton leafworm</name>
    <dbReference type="NCBI Taxonomy" id="69820"/>
    <lineage>
        <taxon>Eukaryota</taxon>
        <taxon>Metazoa</taxon>
        <taxon>Ecdysozoa</taxon>
        <taxon>Arthropoda</taxon>
        <taxon>Hexapoda</taxon>
        <taxon>Insecta</taxon>
        <taxon>Pterygota</taxon>
        <taxon>Neoptera</taxon>
        <taxon>Endopterygota</taxon>
        <taxon>Lepidoptera</taxon>
        <taxon>Glossata</taxon>
        <taxon>Ditrysia</taxon>
        <taxon>Noctuoidea</taxon>
        <taxon>Noctuidae</taxon>
        <taxon>Amphipyrinae</taxon>
        <taxon>Spodoptera</taxon>
    </lineage>
</organism>
<accession>A0A9J7EDL7</accession>
<gene>
    <name evidence="2" type="primary">LOC111357794</name>
</gene>
<dbReference type="KEGG" id="sliu:111357794"/>
<reference evidence="2" key="1">
    <citation type="submission" date="2025-08" db="UniProtKB">
        <authorList>
            <consortium name="RefSeq"/>
        </authorList>
    </citation>
    <scope>IDENTIFICATION</scope>
    <source>
        <strain evidence="2">Ishihara</strain>
        <tissue evidence="2">Whole body</tissue>
    </source>
</reference>
<sequence>MSKTPQSKLTIVDVSKFGPSVFTLTFALEVVGSEVWSDSGEGWVELGSIIHGVKLVYQLYPGQIFEVEVVVYPHAAKIVCGNNYDWVRTWHYLERIFLTFSISHAFPVRVTEFRNFVAIVTPHPGISVLSANAKSEKSHIYLPPLQFGERRQFAKAFDSEYPLKKYIWDLIWYRVVVHIPTTYLDGLFDTPYPVYGARHQDAVLDEIHNAVLNQPSLLESEINMNKGHHSKTDKKKPEETSSKFDMKLSGDWILAGVGRVVPFVTTGCRLPELGEVVALISTGNLPSYDDVPIFFANVTNLADLPVDHLLQNNFTHIYTRWMVADEDRSSDQISLGNKTSKSQINFKDHHAVPLSNASASDMMAIFLEEPFCIELRGIRTPPEPQKSNFFGYDKCDRDFATGITPSIPNQDVDILIAQTKIDARALKKINGHVKGEFSLFPPETYIVPLEREGICTNDINAMRAKVKPDFVIQPSKILEAQMTLEVSIGLVGCKPHPVNTRYSRLYSLISDHGAIMVILRQITEINEALLLTGNSTGLLTGFALDTGDTVMLYVEGPKEGEILRIWERTADFYPIVKPLFSTSSNYIGRLYPELLLGAMPFNILKMFVPLSVLLGLTPIYARPALPLPTRAAVLKIGRLIGGRFSTVPCRRVMPTAMELKSFRLELCVAPRPPATTILDVPLVKTSNVTNVAPQKTVSTKSCGRNAKYDEASERVSWSGDETK</sequence>
<protein>
    <submittedName>
        <fullName evidence="2">Uncharacterized protein LOC111357794</fullName>
    </submittedName>
</protein>
<dbReference type="GeneID" id="111357794"/>
<keyword evidence="1" id="KW-1185">Reference proteome</keyword>
<evidence type="ECO:0000313" key="2">
    <source>
        <dbReference type="RefSeq" id="XP_022828368.1"/>
    </source>
</evidence>
<dbReference type="Proteomes" id="UP000301870">
    <property type="component" value="Chromosome 25"/>
</dbReference>
<name>A0A9J7EDL7_SPOLT</name>
<dbReference type="OrthoDB" id="188352at2759"/>